<dbReference type="PRINTS" id="PR00176">
    <property type="entry name" value="NANEUSMPORT"/>
</dbReference>
<feature type="binding site" evidence="13">
    <location>
        <position position="66"/>
    </location>
    <ligand>
        <name>Na(+)</name>
        <dbReference type="ChEBI" id="CHEBI:29101"/>
        <label>1</label>
    </ligand>
</feature>
<protein>
    <recommendedName>
        <fullName evidence="19">Transporter</fullName>
    </recommendedName>
</protein>
<feature type="transmembrane region" description="Helical" evidence="15">
    <location>
        <begin position="550"/>
        <end position="573"/>
    </location>
</feature>
<dbReference type="EMBL" id="CAJNYV010003164">
    <property type="protein sequence ID" value="CAF3540033.1"/>
    <property type="molecule type" value="Genomic_DNA"/>
</dbReference>
<dbReference type="EMBL" id="CAJOBS010000048">
    <property type="protein sequence ID" value="CAF4479550.1"/>
    <property type="molecule type" value="Genomic_DNA"/>
</dbReference>
<dbReference type="PANTHER" id="PTHR11616:SF320">
    <property type="entry name" value="SODIUM-DEPENDENT NORADRENALINE TRANSPORTER"/>
    <property type="match status" value="1"/>
</dbReference>
<organism evidence="17 18">
    <name type="scientific">Rotaria socialis</name>
    <dbReference type="NCBI Taxonomy" id="392032"/>
    <lineage>
        <taxon>Eukaryota</taxon>
        <taxon>Metazoa</taxon>
        <taxon>Spiralia</taxon>
        <taxon>Gnathifera</taxon>
        <taxon>Rotifera</taxon>
        <taxon>Eurotatoria</taxon>
        <taxon>Bdelloidea</taxon>
        <taxon>Philodinida</taxon>
        <taxon>Philodinidae</taxon>
        <taxon>Rotaria</taxon>
    </lineage>
</organism>
<gene>
    <name evidence="16" type="ORF">KIK155_LOCUS17901</name>
    <name evidence="17" type="ORF">TOA249_LOCUS1660</name>
</gene>
<feature type="binding site" evidence="13">
    <location>
        <position position="69"/>
    </location>
    <ligand>
        <name>Na(+)</name>
        <dbReference type="ChEBI" id="CHEBI:29101"/>
        <label>1</label>
    </ligand>
</feature>
<dbReference type="PANTHER" id="PTHR11616">
    <property type="entry name" value="SODIUM/CHLORIDE DEPENDENT TRANSPORTER"/>
    <property type="match status" value="1"/>
</dbReference>
<dbReference type="GO" id="GO:0030424">
    <property type="term" value="C:axon"/>
    <property type="evidence" value="ECO:0007669"/>
    <property type="project" value="TreeGrafter"/>
</dbReference>
<feature type="transmembrane region" description="Helical" evidence="15">
    <location>
        <begin position="224"/>
        <end position="241"/>
    </location>
</feature>
<dbReference type="SUPFAM" id="SSF161070">
    <property type="entry name" value="SNF-like"/>
    <property type="match status" value="1"/>
</dbReference>
<keyword evidence="2" id="KW-0813">Transport</keyword>
<comment type="subcellular location">
    <subcellularLocation>
        <location evidence="1">Cell membrane</location>
        <topology evidence="1">Multi-pass membrane protein</topology>
    </subcellularLocation>
</comment>
<feature type="transmembrane region" description="Helical" evidence="15">
    <location>
        <begin position="58"/>
        <end position="77"/>
    </location>
</feature>
<evidence type="ECO:0000256" key="14">
    <source>
        <dbReference type="PIRSR" id="PIRSR600175-2"/>
    </source>
</evidence>
<evidence type="ECO:0000256" key="13">
    <source>
        <dbReference type="PIRSR" id="PIRSR600175-1"/>
    </source>
</evidence>
<keyword evidence="3" id="KW-1003">Cell membrane</keyword>
<feature type="binding site" evidence="13">
    <location>
        <position position="406"/>
    </location>
    <ligand>
        <name>Na(+)</name>
        <dbReference type="ChEBI" id="CHEBI:29101"/>
        <label>1</label>
    </ligand>
</feature>
<keyword evidence="5 13" id="KW-0479">Metal-binding</keyword>
<evidence type="ECO:0000313" key="16">
    <source>
        <dbReference type="EMBL" id="CAF3540033.1"/>
    </source>
</evidence>
<dbReference type="GO" id="GO:0006865">
    <property type="term" value="P:amino acid transport"/>
    <property type="evidence" value="ECO:0007669"/>
    <property type="project" value="TreeGrafter"/>
</dbReference>
<comment type="caution">
    <text evidence="17">The sequence shown here is derived from an EMBL/GenBank/DDBJ whole genome shotgun (WGS) entry which is preliminary data.</text>
</comment>
<evidence type="ECO:0000256" key="1">
    <source>
        <dbReference type="ARBA" id="ARBA00004651"/>
    </source>
</evidence>
<evidence type="ECO:0000256" key="2">
    <source>
        <dbReference type="ARBA" id="ARBA00022448"/>
    </source>
</evidence>
<evidence type="ECO:0000256" key="6">
    <source>
        <dbReference type="ARBA" id="ARBA00022775"/>
    </source>
</evidence>
<evidence type="ECO:0000256" key="11">
    <source>
        <dbReference type="ARBA" id="ARBA00023157"/>
    </source>
</evidence>
<sequence>MSTNNNDQQYVPMLISKDSHSLETKNMFVSPPTTSSAIVQVTNNIMKPRERDNWSNRIVYLLSIIGFVVDLGNVWRFPTTCYRNGGGAFLVPYFTFLFLVGLPCMYLELAIGQYHRLGYITIWNKICPPLKGIGYSMLIINLYVLSYYNTIIAWSVHYCIASFRFIVPWTFCDNEWNTPLCYSLHNKGALQVAHNASCSSTDEYYERRMLKSHLSPSINQLGSLQWELVGCSMIVFFLIYASIFKGVKTAGKAIWFTALVPYGVLIILLLRSLTLDGILEGLKYYVAPSFTRLSEYSVWQAAAVQIFFSLGPGFGVLLSYASFSNTHDNVSSTALIASFVNCCTSLLYGTVVFAGLGYLSHRLHSDVRQFTESNMGLVFVVYPEILTSIRGAPFFSILFFIMLLTLGLDSVFAGAESIYTAISDEFPILARRPRLSRACVVLVPFLASIPTLTHGGKYIVHFMDFFGTSPSIMFVVLCELIATVWLYGIDRFSSDVETMTGHKPSIYWRITCRYVAPLILLILYVCSFIQFDSQEFSSFGEGNTALRVSIAGWTISAISTLPIPIYACWWLLFRRQAYLAEQKTKTATVLPGTMPTKGLNEQEAFI</sequence>
<reference evidence="17" key="1">
    <citation type="submission" date="2021-02" db="EMBL/GenBank/DDBJ databases">
        <authorList>
            <person name="Nowell W R."/>
        </authorList>
    </citation>
    <scope>NUCLEOTIDE SEQUENCE</scope>
</reference>
<feature type="transmembrane region" description="Helical" evidence="15">
    <location>
        <begin position="472"/>
        <end position="489"/>
    </location>
</feature>
<feature type="binding site" evidence="13">
    <location>
        <position position="410"/>
    </location>
    <ligand>
        <name>Na(+)</name>
        <dbReference type="ChEBI" id="CHEBI:29101"/>
        <label>1</label>
    </ligand>
</feature>
<evidence type="ECO:0000313" key="17">
    <source>
        <dbReference type="EMBL" id="CAF4479550.1"/>
    </source>
</evidence>
<dbReference type="AlphaFoldDB" id="A0A820U4U2"/>
<evidence type="ECO:0000256" key="8">
    <source>
        <dbReference type="ARBA" id="ARBA00022989"/>
    </source>
</evidence>
<evidence type="ECO:0000256" key="3">
    <source>
        <dbReference type="ARBA" id="ARBA00022475"/>
    </source>
</evidence>
<evidence type="ECO:0000256" key="7">
    <source>
        <dbReference type="ARBA" id="ARBA00022847"/>
    </source>
</evidence>
<dbReference type="PROSITE" id="PS50267">
    <property type="entry name" value="NA_NEUROTRAN_SYMP_3"/>
    <property type="match status" value="1"/>
</dbReference>
<feature type="transmembrane region" description="Helical" evidence="15">
    <location>
        <begin position="89"/>
        <end position="111"/>
    </location>
</feature>
<dbReference type="InterPro" id="IPR037272">
    <property type="entry name" value="SNS_sf"/>
</dbReference>
<keyword evidence="12" id="KW-0325">Glycoprotein</keyword>
<dbReference type="Proteomes" id="UP000663838">
    <property type="component" value="Unassembled WGS sequence"/>
</dbReference>
<keyword evidence="9 13" id="KW-0915">Sodium</keyword>
<evidence type="ECO:0000256" key="5">
    <source>
        <dbReference type="ARBA" id="ARBA00022723"/>
    </source>
</evidence>
<dbReference type="GO" id="GO:0042734">
    <property type="term" value="C:presynaptic membrane"/>
    <property type="evidence" value="ECO:0007669"/>
    <property type="project" value="TreeGrafter"/>
</dbReference>
<dbReference type="GO" id="GO:0032809">
    <property type="term" value="C:neuronal cell body membrane"/>
    <property type="evidence" value="ECO:0007669"/>
    <property type="project" value="TreeGrafter"/>
</dbReference>
<feature type="transmembrane region" description="Helical" evidence="15">
    <location>
        <begin position="394"/>
        <end position="415"/>
    </location>
</feature>
<dbReference type="GO" id="GO:0046872">
    <property type="term" value="F:metal ion binding"/>
    <property type="evidence" value="ECO:0007669"/>
    <property type="project" value="UniProtKB-KW"/>
</dbReference>
<proteinExistence type="predicted"/>
<feature type="disulfide bond" evidence="14">
    <location>
        <begin position="172"/>
        <end position="181"/>
    </location>
</feature>
<keyword evidence="10 15" id="KW-0472">Membrane</keyword>
<feature type="transmembrane region" description="Helical" evidence="15">
    <location>
        <begin position="253"/>
        <end position="273"/>
    </location>
</feature>
<feature type="binding site" evidence="13">
    <location>
        <position position="73"/>
    </location>
    <ligand>
        <name>Na(+)</name>
        <dbReference type="ChEBI" id="CHEBI:29101"/>
        <label>1</label>
    </ligand>
</feature>
<feature type="binding site" evidence="13">
    <location>
        <position position="309"/>
    </location>
    <ligand>
        <name>Na(+)</name>
        <dbReference type="ChEBI" id="CHEBI:29101"/>
        <label>1</label>
    </ligand>
</feature>
<feature type="binding site" evidence="13">
    <location>
        <position position="341"/>
    </location>
    <ligand>
        <name>Na(+)</name>
        <dbReference type="ChEBI" id="CHEBI:29101"/>
        <label>1</label>
    </ligand>
</feature>
<keyword evidence="6" id="KW-0532">Neurotransmitter transport</keyword>
<dbReference type="GO" id="GO:0005330">
    <property type="term" value="F:dopamine:sodium symporter activity"/>
    <property type="evidence" value="ECO:0007669"/>
    <property type="project" value="TreeGrafter"/>
</dbReference>
<evidence type="ECO:0000313" key="18">
    <source>
        <dbReference type="Proteomes" id="UP000663838"/>
    </source>
</evidence>
<feature type="binding site" evidence="13">
    <location>
        <position position="409"/>
    </location>
    <ligand>
        <name>Na(+)</name>
        <dbReference type="ChEBI" id="CHEBI:29101"/>
        <label>1</label>
    </ligand>
</feature>
<keyword evidence="4 15" id="KW-0812">Transmembrane</keyword>
<dbReference type="InterPro" id="IPR000175">
    <property type="entry name" value="Na/ntran_symport"/>
</dbReference>
<dbReference type="GO" id="GO:0051583">
    <property type="term" value="P:dopamine uptake involved in synaptic transmission"/>
    <property type="evidence" value="ECO:0007669"/>
    <property type="project" value="TreeGrafter"/>
</dbReference>
<accession>A0A820U4U2</accession>
<feature type="transmembrane region" description="Helical" evidence="15">
    <location>
        <begin position="132"/>
        <end position="156"/>
    </location>
</feature>
<dbReference type="GO" id="GO:0015874">
    <property type="term" value="P:norepinephrine transport"/>
    <property type="evidence" value="ECO:0007669"/>
    <property type="project" value="TreeGrafter"/>
</dbReference>
<evidence type="ECO:0000256" key="4">
    <source>
        <dbReference type="ARBA" id="ARBA00022692"/>
    </source>
</evidence>
<name>A0A820U4U2_9BILA</name>
<keyword evidence="7" id="KW-0769">Symport</keyword>
<dbReference type="Proteomes" id="UP000663865">
    <property type="component" value="Unassembled WGS sequence"/>
</dbReference>
<evidence type="ECO:0000256" key="10">
    <source>
        <dbReference type="ARBA" id="ARBA00023136"/>
    </source>
</evidence>
<evidence type="ECO:0000256" key="15">
    <source>
        <dbReference type="SAM" id="Phobius"/>
    </source>
</evidence>
<keyword evidence="8 15" id="KW-1133">Transmembrane helix</keyword>
<dbReference type="NCBIfam" id="NF037979">
    <property type="entry name" value="Na_transp"/>
    <property type="match status" value="1"/>
</dbReference>
<feature type="transmembrane region" description="Helical" evidence="15">
    <location>
        <begin position="435"/>
        <end position="452"/>
    </location>
</feature>
<feature type="transmembrane region" description="Helical" evidence="15">
    <location>
        <begin position="298"/>
        <end position="323"/>
    </location>
</feature>
<feature type="transmembrane region" description="Helical" evidence="15">
    <location>
        <begin position="335"/>
        <end position="359"/>
    </location>
</feature>
<evidence type="ECO:0008006" key="19">
    <source>
        <dbReference type="Google" id="ProtNLM"/>
    </source>
</evidence>
<evidence type="ECO:0000256" key="12">
    <source>
        <dbReference type="ARBA" id="ARBA00023180"/>
    </source>
</evidence>
<keyword evidence="11 14" id="KW-1015">Disulfide bond</keyword>
<feature type="transmembrane region" description="Helical" evidence="15">
    <location>
        <begin position="510"/>
        <end position="530"/>
    </location>
</feature>
<dbReference type="Pfam" id="PF00209">
    <property type="entry name" value="SNF"/>
    <property type="match status" value="1"/>
</dbReference>
<evidence type="ECO:0000256" key="9">
    <source>
        <dbReference type="ARBA" id="ARBA00023053"/>
    </source>
</evidence>